<dbReference type="InterPro" id="IPR025665">
    <property type="entry name" value="Beta-barrel_OMP_2"/>
</dbReference>
<reference evidence="3" key="1">
    <citation type="submission" date="2021-10" db="EMBL/GenBank/DDBJ databases">
        <authorList>
            <person name="Dean J.D."/>
            <person name="Kim M.K."/>
            <person name="Newey C.N."/>
            <person name="Stoker T.S."/>
            <person name="Thompson D.W."/>
            <person name="Grose J.H."/>
        </authorList>
    </citation>
    <scope>NUCLEOTIDE SEQUENCE</scope>
    <source>
        <strain evidence="3">BT178</strain>
    </source>
</reference>
<name>A0ABS8ALC4_9BACT</name>
<protein>
    <submittedName>
        <fullName evidence="3">PorT family protein</fullName>
    </submittedName>
</protein>
<comment type="caution">
    <text evidence="3">The sequence shown here is derived from an EMBL/GenBank/DDBJ whole genome shotgun (WGS) entry which is preliminary data.</text>
</comment>
<accession>A0ABS8ALC4</accession>
<dbReference type="Pfam" id="PF13568">
    <property type="entry name" value="OMP_b-brl_2"/>
    <property type="match status" value="1"/>
</dbReference>
<gene>
    <name evidence="3" type="ORF">LGH74_02535</name>
</gene>
<organism evidence="3 4">
    <name type="scientific">Hymenobacter lucidus</name>
    <dbReference type="NCBI Taxonomy" id="2880930"/>
    <lineage>
        <taxon>Bacteria</taxon>
        <taxon>Pseudomonadati</taxon>
        <taxon>Bacteroidota</taxon>
        <taxon>Cytophagia</taxon>
        <taxon>Cytophagales</taxon>
        <taxon>Hymenobacteraceae</taxon>
        <taxon>Hymenobacter</taxon>
    </lineage>
</organism>
<feature type="signal peptide" evidence="1">
    <location>
        <begin position="1"/>
        <end position="19"/>
    </location>
</feature>
<feature type="domain" description="Outer membrane protein beta-barrel" evidence="2">
    <location>
        <begin position="210"/>
        <end position="381"/>
    </location>
</feature>
<dbReference type="RefSeq" id="WP_226171486.1">
    <property type="nucleotide sequence ID" value="NZ_JAJADR010000001.1"/>
</dbReference>
<evidence type="ECO:0000256" key="1">
    <source>
        <dbReference type="SAM" id="SignalP"/>
    </source>
</evidence>
<keyword evidence="1" id="KW-0732">Signal</keyword>
<evidence type="ECO:0000313" key="3">
    <source>
        <dbReference type="EMBL" id="MCB2406843.1"/>
    </source>
</evidence>
<dbReference type="Proteomes" id="UP001165296">
    <property type="component" value="Unassembled WGS sequence"/>
</dbReference>
<proteinExistence type="predicted"/>
<evidence type="ECO:0000313" key="4">
    <source>
        <dbReference type="Proteomes" id="UP001165296"/>
    </source>
</evidence>
<evidence type="ECO:0000259" key="2">
    <source>
        <dbReference type="Pfam" id="PF13568"/>
    </source>
</evidence>
<dbReference type="EMBL" id="JAJADR010000001">
    <property type="protein sequence ID" value="MCB2406843.1"/>
    <property type="molecule type" value="Genomic_DNA"/>
</dbReference>
<keyword evidence="4" id="KW-1185">Reference proteome</keyword>
<sequence length="411" mass="44874">MKKSVLFIGLLFSSSAAFAQANFRPGYILPLTGDTVRGSIDYQGELRNSLLCRFRPTAEAAVVEYQPAQLRGYGFSTGRDLQSRQLPGTAAKQAFLQTLVLGKASLYHSINDKDKDLYYAGAGTTGPLEALIQQDSTQSGNDAQRYTTLQQVRTYPFRNVLWKLMADCPSVQAKLVRLELKEAALIKTFEAYNACGADGKPQYVVKKQTSKLRFAALGGMQQSSLTYVNKGDHQVKSSLQPVLGIGLALQPGRFNPRLSLQVQALYLQQTFNDKIQTLGDGLYANEYVTREINVSITSVRVPAMLRYTFLTTGIQPYLQGGGAFSINVNGEGTRRTTGSRFNVDETQKVELRPTNMSVLAGVGVAKDMGPGRLSLEVRVDFLDGTSSVASGENRLSGSRNIALLAGYTFGR</sequence>
<feature type="chain" id="PRO_5046740232" evidence="1">
    <location>
        <begin position="20"/>
        <end position="411"/>
    </location>
</feature>